<keyword evidence="12 14" id="KW-0173">Coenzyme A biosynthesis</keyword>
<dbReference type="UniPathway" id="UPA00241">
    <property type="reaction ID" value="UER00352"/>
</dbReference>
<comment type="subcellular location">
    <subcellularLocation>
        <location evidence="2 14 15">Cytoplasm</location>
    </subcellularLocation>
</comment>
<evidence type="ECO:0000259" key="16">
    <source>
        <dbReference type="Pfam" id="PF00485"/>
    </source>
</evidence>
<dbReference type="NCBIfam" id="TIGR00554">
    <property type="entry name" value="panK_bact"/>
    <property type="match status" value="1"/>
</dbReference>
<dbReference type="HAMAP" id="MF_00215">
    <property type="entry name" value="Pantothen_kinase_1"/>
    <property type="match status" value="1"/>
</dbReference>
<dbReference type="InterPro" id="IPR027417">
    <property type="entry name" value="P-loop_NTPase"/>
</dbReference>
<keyword evidence="8 14" id="KW-0808">Transferase</keyword>
<evidence type="ECO:0000256" key="1">
    <source>
        <dbReference type="ARBA" id="ARBA00001206"/>
    </source>
</evidence>
<evidence type="ECO:0000256" key="10">
    <source>
        <dbReference type="ARBA" id="ARBA00022777"/>
    </source>
</evidence>
<dbReference type="EMBL" id="LPZR01000044">
    <property type="protein sequence ID" value="KYO56458.1"/>
    <property type="molecule type" value="Genomic_DNA"/>
</dbReference>
<evidence type="ECO:0000256" key="9">
    <source>
        <dbReference type="ARBA" id="ARBA00022741"/>
    </source>
</evidence>
<dbReference type="Gene3D" id="3.40.50.300">
    <property type="entry name" value="P-loop containing nucleotide triphosphate hydrolases"/>
    <property type="match status" value="1"/>
</dbReference>
<reference evidence="17 20" key="2">
    <citation type="journal article" date="2018" name="Nat. Biotechnol.">
        <title>A standardized bacterial taxonomy based on genome phylogeny substantially revises the tree of life.</title>
        <authorList>
            <person name="Parks D.H."/>
            <person name="Chuvochina M."/>
            <person name="Waite D.W."/>
            <person name="Rinke C."/>
            <person name="Skarshewski A."/>
            <person name="Chaumeil P.A."/>
            <person name="Hugenholtz P."/>
        </authorList>
    </citation>
    <scope>NUCLEOTIDE SEQUENCE [LARGE SCALE GENOMIC DNA]</scope>
    <source>
        <strain evidence="17">UBA8739</strain>
    </source>
</reference>
<evidence type="ECO:0000256" key="4">
    <source>
        <dbReference type="ARBA" id="ARBA00006087"/>
    </source>
</evidence>
<dbReference type="GeneID" id="97239738"/>
<dbReference type="GO" id="GO:0005737">
    <property type="term" value="C:cytoplasm"/>
    <property type="evidence" value="ECO:0007669"/>
    <property type="project" value="UniProtKB-SubCell"/>
</dbReference>
<keyword evidence="9 14" id="KW-0547">Nucleotide-binding</keyword>
<dbReference type="AlphaFoldDB" id="A0A161R7B4"/>
<evidence type="ECO:0000313" key="17">
    <source>
        <dbReference type="EMBL" id="HAE47397.1"/>
    </source>
</evidence>
<dbReference type="GO" id="GO:0005524">
    <property type="term" value="F:ATP binding"/>
    <property type="evidence" value="ECO:0007669"/>
    <property type="project" value="UniProtKB-UniRule"/>
</dbReference>
<evidence type="ECO:0000256" key="15">
    <source>
        <dbReference type="RuleBase" id="RU003530"/>
    </source>
</evidence>
<dbReference type="InterPro" id="IPR006083">
    <property type="entry name" value="PRK/URK"/>
</dbReference>
<keyword evidence="11 14" id="KW-0067">ATP-binding</keyword>
<comment type="similarity">
    <text evidence="4 14 15">Belongs to the prokaryotic pantothenate kinase family.</text>
</comment>
<protein>
    <recommendedName>
        <fullName evidence="6 14">Pantothenate kinase</fullName>
        <ecNumber evidence="5 14">2.7.1.33</ecNumber>
    </recommendedName>
    <alternativeName>
        <fullName evidence="13 14">Pantothenic acid kinase</fullName>
    </alternativeName>
</protein>
<evidence type="ECO:0000256" key="11">
    <source>
        <dbReference type="ARBA" id="ARBA00022840"/>
    </source>
</evidence>
<name>A0A161R7B4_9PROT</name>
<dbReference type="Pfam" id="PF00485">
    <property type="entry name" value="PRK"/>
    <property type="match status" value="1"/>
</dbReference>
<comment type="pathway">
    <text evidence="3 14 15">Cofactor biosynthesis; coenzyme A biosynthesis; CoA from (R)-pantothenate: step 1/5.</text>
</comment>
<evidence type="ECO:0000313" key="18">
    <source>
        <dbReference type="EMBL" id="KYO56458.1"/>
    </source>
</evidence>
<feature type="domain" description="Phosphoribulokinase/uridine kinase" evidence="16">
    <location>
        <begin position="89"/>
        <end position="227"/>
    </location>
</feature>
<comment type="caution">
    <text evidence="18">The sequence shown here is derived from an EMBL/GenBank/DDBJ whole genome shotgun (WGS) entry which is preliminary data.</text>
</comment>
<reference evidence="18 19" key="1">
    <citation type="submission" date="2015-12" db="EMBL/GenBank/DDBJ databases">
        <title>Genome sequence of Tistrella mobilis MCCC 1A02139.</title>
        <authorList>
            <person name="Lu L."/>
            <person name="Lai Q."/>
            <person name="Shao Z."/>
            <person name="Qian P."/>
        </authorList>
    </citation>
    <scope>NUCLEOTIDE SEQUENCE [LARGE SCALE GENOMIC DNA]</scope>
    <source>
        <strain evidence="18 19">MCCC 1A02139</strain>
    </source>
</reference>
<evidence type="ECO:0000256" key="5">
    <source>
        <dbReference type="ARBA" id="ARBA00012102"/>
    </source>
</evidence>
<sequence length="311" mass="34092">MQDIAGALPGYESFDRGAWAALRSNTPLTLSEAELAGLRGLQDPIGLADVSEVYLPLSRLLNLHVGAARGLSRVRDAFLGRPAGRAPYVVALVGSVAAGKSTFARVLRALLARWPDHPRVDLVTTDGFLHPTAVLKARGLMTRKGFPESYDTAAMIRFLAAVKAGAEEVAAPVYSHLSYDIVPGEFQMVRRPDILILEGLNLLQVDGNAPAVVSDFCDIALYLDADEGDVARWYVERFLLLQKTAFRNPASYFHHYADLPHDEAVEVARGIWSGINRVNLHENILPTRMRADVILHKDATHAIDRVLLKSI</sequence>
<keyword evidence="7 14" id="KW-0963">Cytoplasm</keyword>
<evidence type="ECO:0000256" key="8">
    <source>
        <dbReference type="ARBA" id="ARBA00022679"/>
    </source>
</evidence>
<comment type="caution">
    <text evidence="14">Lacks conserved residue(s) required for the propagation of feature annotation.</text>
</comment>
<evidence type="ECO:0000256" key="6">
    <source>
        <dbReference type="ARBA" id="ARBA00015080"/>
    </source>
</evidence>
<evidence type="ECO:0000256" key="13">
    <source>
        <dbReference type="ARBA" id="ARBA00032866"/>
    </source>
</evidence>
<evidence type="ECO:0000256" key="2">
    <source>
        <dbReference type="ARBA" id="ARBA00004496"/>
    </source>
</evidence>
<accession>A0A161R7B4</accession>
<comment type="catalytic activity">
    <reaction evidence="1 14 15">
        <text>(R)-pantothenate + ATP = (R)-4'-phosphopantothenate + ADP + H(+)</text>
        <dbReference type="Rhea" id="RHEA:16373"/>
        <dbReference type="ChEBI" id="CHEBI:10986"/>
        <dbReference type="ChEBI" id="CHEBI:15378"/>
        <dbReference type="ChEBI" id="CHEBI:29032"/>
        <dbReference type="ChEBI" id="CHEBI:30616"/>
        <dbReference type="ChEBI" id="CHEBI:456216"/>
        <dbReference type="EC" id="2.7.1.33"/>
    </reaction>
</comment>
<evidence type="ECO:0000313" key="19">
    <source>
        <dbReference type="Proteomes" id="UP000075787"/>
    </source>
</evidence>
<dbReference type="PANTHER" id="PTHR10285">
    <property type="entry name" value="URIDINE KINASE"/>
    <property type="match status" value="1"/>
</dbReference>
<evidence type="ECO:0000256" key="7">
    <source>
        <dbReference type="ARBA" id="ARBA00022490"/>
    </source>
</evidence>
<evidence type="ECO:0000256" key="14">
    <source>
        <dbReference type="HAMAP-Rule" id="MF_00215"/>
    </source>
</evidence>
<dbReference type="PIRSF" id="PIRSF000545">
    <property type="entry name" value="Pantothenate_kin"/>
    <property type="match status" value="1"/>
</dbReference>
<dbReference type="GO" id="GO:0015937">
    <property type="term" value="P:coenzyme A biosynthetic process"/>
    <property type="evidence" value="ECO:0007669"/>
    <property type="project" value="UniProtKB-UniRule"/>
</dbReference>
<gene>
    <name evidence="14" type="primary">coaA</name>
    <name evidence="18" type="ORF">AUP44_22085</name>
    <name evidence="17" type="ORF">DCK97_08250</name>
</gene>
<dbReference type="RefSeq" id="WP_062761876.1">
    <property type="nucleotide sequence ID" value="NZ_CP121043.1"/>
</dbReference>
<evidence type="ECO:0000256" key="12">
    <source>
        <dbReference type="ARBA" id="ARBA00022993"/>
    </source>
</evidence>
<evidence type="ECO:0000313" key="20">
    <source>
        <dbReference type="Proteomes" id="UP000257706"/>
    </source>
</evidence>
<proteinExistence type="inferred from homology"/>
<dbReference type="Proteomes" id="UP000075787">
    <property type="component" value="Unassembled WGS sequence"/>
</dbReference>
<dbReference type="OrthoDB" id="1550976at2"/>
<dbReference type="Proteomes" id="UP000257706">
    <property type="component" value="Unassembled WGS sequence"/>
</dbReference>
<dbReference type="InterPro" id="IPR004566">
    <property type="entry name" value="PanK"/>
</dbReference>
<dbReference type="EMBL" id="DMAI01000126">
    <property type="protein sequence ID" value="HAE47397.1"/>
    <property type="molecule type" value="Genomic_DNA"/>
</dbReference>
<organism evidence="18 19">
    <name type="scientific">Tistrella mobilis</name>
    <dbReference type="NCBI Taxonomy" id="171437"/>
    <lineage>
        <taxon>Bacteria</taxon>
        <taxon>Pseudomonadati</taxon>
        <taxon>Pseudomonadota</taxon>
        <taxon>Alphaproteobacteria</taxon>
        <taxon>Geminicoccales</taxon>
        <taxon>Geminicoccaceae</taxon>
        <taxon>Tistrella</taxon>
    </lineage>
</organism>
<dbReference type="CDD" id="cd02025">
    <property type="entry name" value="PanK"/>
    <property type="match status" value="1"/>
</dbReference>
<evidence type="ECO:0000256" key="3">
    <source>
        <dbReference type="ARBA" id="ARBA00005225"/>
    </source>
</evidence>
<dbReference type="SUPFAM" id="SSF52540">
    <property type="entry name" value="P-loop containing nucleoside triphosphate hydrolases"/>
    <property type="match status" value="1"/>
</dbReference>
<dbReference type="GO" id="GO:0004594">
    <property type="term" value="F:pantothenate kinase activity"/>
    <property type="evidence" value="ECO:0007669"/>
    <property type="project" value="UniProtKB-UniRule"/>
</dbReference>
<keyword evidence="10 14" id="KW-0418">Kinase</keyword>
<dbReference type="EC" id="2.7.1.33" evidence="5 14"/>